<feature type="compositionally biased region" description="Polar residues" evidence="1">
    <location>
        <begin position="18"/>
        <end position="28"/>
    </location>
</feature>
<feature type="compositionally biased region" description="Pro residues" evidence="1">
    <location>
        <begin position="34"/>
        <end position="59"/>
    </location>
</feature>
<feature type="compositionally biased region" description="Pro residues" evidence="1">
    <location>
        <begin position="180"/>
        <end position="194"/>
    </location>
</feature>
<feature type="compositionally biased region" description="Pro residues" evidence="1">
    <location>
        <begin position="71"/>
        <end position="95"/>
    </location>
</feature>
<name>A0AAE8N655_9PEZI</name>
<dbReference type="AlphaFoldDB" id="A0AAE8N655"/>
<accession>A0AAE8N655</accession>
<dbReference type="SUPFAM" id="SSF54001">
    <property type="entry name" value="Cysteine proteinases"/>
    <property type="match status" value="1"/>
</dbReference>
<feature type="compositionally biased region" description="Low complexity" evidence="1">
    <location>
        <begin position="100"/>
        <end position="131"/>
    </location>
</feature>
<protein>
    <submittedName>
        <fullName evidence="3">Related to protein disulfide-isomerase</fullName>
    </submittedName>
</protein>
<dbReference type="PANTHER" id="PTHR46333:SF5">
    <property type="entry name" value="TRANSGLUTAMINASE-LIKE DOMAIN-CONTAINING PROTEIN"/>
    <property type="match status" value="1"/>
</dbReference>
<evidence type="ECO:0000256" key="1">
    <source>
        <dbReference type="SAM" id="MobiDB-lite"/>
    </source>
</evidence>
<dbReference type="InterPro" id="IPR002931">
    <property type="entry name" value="Transglutaminase-like"/>
</dbReference>
<feature type="compositionally biased region" description="Pro residues" evidence="1">
    <location>
        <begin position="217"/>
        <end position="232"/>
    </location>
</feature>
<feature type="domain" description="Transglutaminase-like" evidence="2">
    <location>
        <begin position="327"/>
        <end position="435"/>
    </location>
</feature>
<evidence type="ECO:0000259" key="2">
    <source>
        <dbReference type="Pfam" id="PF01841"/>
    </source>
</evidence>
<feature type="region of interest" description="Disordered" evidence="1">
    <location>
        <begin position="18"/>
        <end position="272"/>
    </location>
</feature>
<dbReference type="Pfam" id="PF01841">
    <property type="entry name" value="Transglut_core"/>
    <property type="match status" value="1"/>
</dbReference>
<evidence type="ECO:0000313" key="3">
    <source>
        <dbReference type="EMBL" id="SPO05843.1"/>
    </source>
</evidence>
<reference evidence="3" key="1">
    <citation type="submission" date="2018-03" db="EMBL/GenBank/DDBJ databases">
        <authorList>
            <person name="Guldener U."/>
        </authorList>
    </citation>
    <scope>NUCLEOTIDE SEQUENCE</scope>
</reference>
<dbReference type="Proteomes" id="UP001187682">
    <property type="component" value="Unassembled WGS sequence"/>
</dbReference>
<dbReference type="Gene3D" id="3.10.620.30">
    <property type="match status" value="1"/>
</dbReference>
<keyword evidence="4" id="KW-1185">Reference proteome</keyword>
<gene>
    <name evidence="3" type="ORF">DNG_08530</name>
</gene>
<organism evidence="3 4">
    <name type="scientific">Cephalotrichum gorgonifer</name>
    <dbReference type="NCBI Taxonomy" id="2041049"/>
    <lineage>
        <taxon>Eukaryota</taxon>
        <taxon>Fungi</taxon>
        <taxon>Dikarya</taxon>
        <taxon>Ascomycota</taxon>
        <taxon>Pezizomycotina</taxon>
        <taxon>Sordariomycetes</taxon>
        <taxon>Hypocreomycetidae</taxon>
        <taxon>Microascales</taxon>
        <taxon>Microascaceae</taxon>
        <taxon>Cephalotrichum</taxon>
    </lineage>
</organism>
<comment type="caution">
    <text evidence="3">The sequence shown here is derived from an EMBL/GenBank/DDBJ whole genome shotgun (WGS) entry which is preliminary data.</text>
</comment>
<dbReference type="EMBL" id="ONZQ02000014">
    <property type="protein sequence ID" value="SPO05843.1"/>
    <property type="molecule type" value="Genomic_DNA"/>
</dbReference>
<sequence length="637" mass="69215">MADVEEPQLTTLAQRIAALNSQRNFTSEQKPKRPPPPRPATKPAPPPLPSRPSTGPSPPQSATKAPTRVPTQPPASTPTPPLPPRRPTLQPAPPTEPRRNSASSELSYNSTTSSLSANRTVSSSNTSFVSNDGQGSRKLPPAFNPASLPPLPPTKRESEANKAPQNGAKPKPTLGGRQVEPPPTPTPSLPPRLPSRPAKSPALPDQHSALKPTTPRRLPPPPEAFVKPPPRPISSNATNGRQPPPVPSTGRDDRNAPPPVPLSSRPSTSQIEAVAARSASTQAASCLVCRDFSGPDAVASQYPRESLPRDDPIGFLARVLCDPFPSLTDKARAIFTWFHHNVDYDYQNFCNGTVDRRAGPADIILKGLAVCAGYAQGYEAIAHRAGMECIVVGGHGKGFGYKPVKKGEAVPPKNVSGHAWNAVRIDGGEWKLLDACWGAGHVDKKENGYKRKFAPVQFTASNEVFGRRHYPRDEGHFFRKDQRVLSWEEYYRGDVPNDEPVVKYGKLEEEGFAGHSLAPAGLHIPVQSGDIIRFQVSKQCEHWSHERNGKGPPYLLLLSINGIDGRKDDRVPLETDGYWWWADVHARDLGAPGQTVSLVALTSFDNNDGRGVTKEEFLRLKGRVGMAWSGLAKWDLE</sequence>
<dbReference type="GO" id="GO:0005737">
    <property type="term" value="C:cytoplasm"/>
    <property type="evidence" value="ECO:0007669"/>
    <property type="project" value="TreeGrafter"/>
</dbReference>
<evidence type="ECO:0000313" key="4">
    <source>
        <dbReference type="Proteomes" id="UP001187682"/>
    </source>
</evidence>
<dbReference type="InterPro" id="IPR038765">
    <property type="entry name" value="Papain-like_cys_pep_sf"/>
</dbReference>
<dbReference type="PANTHER" id="PTHR46333">
    <property type="entry name" value="CYTOKINESIS PROTEIN 3"/>
    <property type="match status" value="1"/>
</dbReference>
<dbReference type="InterPro" id="IPR052557">
    <property type="entry name" value="CAP/Cytokinesis_protein"/>
</dbReference>
<proteinExistence type="predicted"/>